<protein>
    <submittedName>
        <fullName evidence="1">Uncharacterized protein</fullName>
    </submittedName>
</protein>
<dbReference type="AlphaFoldDB" id="A0A0A8YZ03"/>
<evidence type="ECO:0000313" key="1">
    <source>
        <dbReference type="EMBL" id="JAD30628.1"/>
    </source>
</evidence>
<reference evidence="1" key="1">
    <citation type="submission" date="2014-09" db="EMBL/GenBank/DDBJ databases">
        <authorList>
            <person name="Magalhaes I.L.F."/>
            <person name="Oliveira U."/>
            <person name="Santos F.R."/>
            <person name="Vidigal T.H.D.A."/>
            <person name="Brescovit A.D."/>
            <person name="Santos A.J."/>
        </authorList>
    </citation>
    <scope>NUCLEOTIDE SEQUENCE</scope>
    <source>
        <tissue evidence="1">Shoot tissue taken approximately 20 cm above the soil surface</tissue>
    </source>
</reference>
<name>A0A0A8YZ03_ARUDO</name>
<proteinExistence type="predicted"/>
<dbReference type="EMBL" id="GBRH01267267">
    <property type="protein sequence ID" value="JAD30628.1"/>
    <property type="molecule type" value="Transcribed_RNA"/>
</dbReference>
<sequence>MRSPATYRRPSGSSPRCWSCALAAMLSLAPCPRRLADVARSRCLISRTTTSPVWCPPRLEVSRSSEKSILVGTLSPARFRRPWGTCLGWRCCPYRGTGSLVACLVSSSSWGI</sequence>
<reference evidence="1" key="2">
    <citation type="journal article" date="2015" name="Data Brief">
        <title>Shoot transcriptome of the giant reed, Arundo donax.</title>
        <authorList>
            <person name="Barrero R.A."/>
            <person name="Guerrero F.D."/>
            <person name="Moolhuijzen P."/>
            <person name="Goolsby J.A."/>
            <person name="Tidwell J."/>
            <person name="Bellgard S.E."/>
            <person name="Bellgard M.I."/>
        </authorList>
    </citation>
    <scope>NUCLEOTIDE SEQUENCE</scope>
    <source>
        <tissue evidence="1">Shoot tissue taken approximately 20 cm above the soil surface</tissue>
    </source>
</reference>
<accession>A0A0A8YZ03</accession>
<organism evidence="1">
    <name type="scientific">Arundo donax</name>
    <name type="common">Giant reed</name>
    <name type="synonym">Donax arundinaceus</name>
    <dbReference type="NCBI Taxonomy" id="35708"/>
    <lineage>
        <taxon>Eukaryota</taxon>
        <taxon>Viridiplantae</taxon>
        <taxon>Streptophyta</taxon>
        <taxon>Embryophyta</taxon>
        <taxon>Tracheophyta</taxon>
        <taxon>Spermatophyta</taxon>
        <taxon>Magnoliopsida</taxon>
        <taxon>Liliopsida</taxon>
        <taxon>Poales</taxon>
        <taxon>Poaceae</taxon>
        <taxon>PACMAD clade</taxon>
        <taxon>Arundinoideae</taxon>
        <taxon>Arundineae</taxon>
        <taxon>Arundo</taxon>
    </lineage>
</organism>